<keyword evidence="1" id="KW-0472">Membrane</keyword>
<comment type="caution">
    <text evidence="2">The sequence shown here is derived from an EMBL/GenBank/DDBJ whole genome shotgun (WGS) entry which is preliminary data.</text>
</comment>
<evidence type="ECO:0000313" key="2">
    <source>
        <dbReference type="EMBL" id="MDI3318386.1"/>
    </source>
</evidence>
<keyword evidence="1" id="KW-1133">Transmembrane helix</keyword>
<dbReference type="EMBL" id="JASBRG010000001">
    <property type="protein sequence ID" value="MDI3318386.1"/>
    <property type="molecule type" value="Genomic_DNA"/>
</dbReference>
<protein>
    <submittedName>
        <fullName evidence="2">Uncharacterized protein</fullName>
    </submittedName>
</protein>
<reference evidence="2 3" key="1">
    <citation type="submission" date="2023-05" db="EMBL/GenBank/DDBJ databases">
        <title>Genome sequence of Pinibacter sp. MAH-24.</title>
        <authorList>
            <person name="Huq M.A."/>
        </authorList>
    </citation>
    <scope>NUCLEOTIDE SEQUENCE [LARGE SCALE GENOMIC DNA]</scope>
    <source>
        <strain evidence="2 3">MAH-24</strain>
    </source>
</reference>
<evidence type="ECO:0000256" key="1">
    <source>
        <dbReference type="SAM" id="Phobius"/>
    </source>
</evidence>
<keyword evidence="3" id="KW-1185">Reference proteome</keyword>
<proteinExistence type="predicted"/>
<dbReference type="Proteomes" id="UP001226434">
    <property type="component" value="Unassembled WGS sequence"/>
</dbReference>
<name>A0ABT6R746_9BACT</name>
<sequence>MKTKGNKYLYLVLIAIIGTAFFVFNKNSYVEFRPTLFEGNTYHKFEVNDTFYRKLKLVLDYYKVKNKVSEDGKVMITRNVAADKDLLYNYTKKALDSSWLNSHQIITK</sequence>
<dbReference type="RefSeq" id="WP_282332514.1">
    <property type="nucleotide sequence ID" value="NZ_JASBRG010000001.1"/>
</dbReference>
<feature type="transmembrane region" description="Helical" evidence="1">
    <location>
        <begin position="7"/>
        <end position="24"/>
    </location>
</feature>
<gene>
    <name evidence="2" type="ORF">QJ048_01310</name>
</gene>
<organism evidence="2 3">
    <name type="scientific">Pinibacter soli</name>
    <dbReference type="NCBI Taxonomy" id="3044211"/>
    <lineage>
        <taxon>Bacteria</taxon>
        <taxon>Pseudomonadati</taxon>
        <taxon>Bacteroidota</taxon>
        <taxon>Chitinophagia</taxon>
        <taxon>Chitinophagales</taxon>
        <taxon>Chitinophagaceae</taxon>
        <taxon>Pinibacter</taxon>
    </lineage>
</organism>
<accession>A0ABT6R746</accession>
<keyword evidence="1" id="KW-0812">Transmembrane</keyword>
<evidence type="ECO:0000313" key="3">
    <source>
        <dbReference type="Proteomes" id="UP001226434"/>
    </source>
</evidence>